<feature type="transmembrane region" description="Helical" evidence="1">
    <location>
        <begin position="81"/>
        <end position="100"/>
    </location>
</feature>
<protein>
    <recommendedName>
        <fullName evidence="2">7TM GPCR serpentine receptor class x (Srx) domain-containing protein</fullName>
    </recommendedName>
</protein>
<dbReference type="Pfam" id="PF10328">
    <property type="entry name" value="7TM_GPCR_Srx"/>
    <property type="match status" value="1"/>
</dbReference>
<evidence type="ECO:0000313" key="3">
    <source>
        <dbReference type="EMBL" id="KAK0405520.1"/>
    </source>
</evidence>
<gene>
    <name evidence="3" type="ORF">QR680_018036</name>
</gene>
<feature type="transmembrane region" description="Helical" evidence="1">
    <location>
        <begin position="15"/>
        <end position="34"/>
    </location>
</feature>
<reference evidence="3" key="1">
    <citation type="submission" date="2023-06" db="EMBL/GenBank/DDBJ databases">
        <title>Genomic analysis of the entomopathogenic nematode Steinernema hermaphroditum.</title>
        <authorList>
            <person name="Schwarz E.M."/>
            <person name="Heppert J.K."/>
            <person name="Baniya A."/>
            <person name="Schwartz H.T."/>
            <person name="Tan C.-H."/>
            <person name="Antoshechkin I."/>
            <person name="Sternberg P.W."/>
            <person name="Goodrich-Blair H."/>
            <person name="Dillman A.R."/>
        </authorList>
    </citation>
    <scope>NUCLEOTIDE SEQUENCE</scope>
    <source>
        <strain evidence="3">PS9179</strain>
        <tissue evidence="3">Whole animal</tissue>
    </source>
</reference>
<evidence type="ECO:0000313" key="4">
    <source>
        <dbReference type="Proteomes" id="UP001175271"/>
    </source>
</evidence>
<feature type="transmembrane region" description="Helical" evidence="1">
    <location>
        <begin position="46"/>
        <end position="69"/>
    </location>
</feature>
<feature type="transmembrane region" description="Helical" evidence="1">
    <location>
        <begin position="237"/>
        <end position="257"/>
    </location>
</feature>
<keyword evidence="1" id="KW-0472">Membrane</keyword>
<evidence type="ECO:0000259" key="2">
    <source>
        <dbReference type="Pfam" id="PF10328"/>
    </source>
</evidence>
<dbReference type="InterPro" id="IPR019430">
    <property type="entry name" value="7TM_GPCR_serpentine_rcpt_Srx"/>
</dbReference>
<accession>A0AA39HGP7</accession>
<dbReference type="AlphaFoldDB" id="A0AA39HGP7"/>
<feature type="transmembrane region" description="Helical" evidence="1">
    <location>
        <begin position="121"/>
        <end position="145"/>
    </location>
</feature>
<keyword evidence="1" id="KW-0812">Transmembrane</keyword>
<organism evidence="3 4">
    <name type="scientific">Steinernema hermaphroditum</name>
    <dbReference type="NCBI Taxonomy" id="289476"/>
    <lineage>
        <taxon>Eukaryota</taxon>
        <taxon>Metazoa</taxon>
        <taxon>Ecdysozoa</taxon>
        <taxon>Nematoda</taxon>
        <taxon>Chromadorea</taxon>
        <taxon>Rhabditida</taxon>
        <taxon>Tylenchina</taxon>
        <taxon>Panagrolaimomorpha</taxon>
        <taxon>Strongyloidoidea</taxon>
        <taxon>Steinernematidae</taxon>
        <taxon>Steinernema</taxon>
    </lineage>
</organism>
<comment type="caution">
    <text evidence="3">The sequence shown here is derived from an EMBL/GenBank/DDBJ whole genome shotgun (WGS) entry which is preliminary data.</text>
</comment>
<dbReference type="Proteomes" id="UP001175271">
    <property type="component" value="Unassembled WGS sequence"/>
</dbReference>
<proteinExistence type="predicted"/>
<dbReference type="Gene3D" id="1.20.1070.10">
    <property type="entry name" value="Rhodopsin 7-helix transmembrane proteins"/>
    <property type="match status" value="1"/>
</dbReference>
<feature type="domain" description="7TM GPCR serpentine receptor class x (Srx)" evidence="2">
    <location>
        <begin position="20"/>
        <end position="260"/>
    </location>
</feature>
<keyword evidence="4" id="KW-1185">Reference proteome</keyword>
<name>A0AA39HGP7_9BILA</name>
<feature type="transmembrane region" description="Helical" evidence="1">
    <location>
        <begin position="204"/>
        <end position="231"/>
    </location>
</feature>
<evidence type="ECO:0000256" key="1">
    <source>
        <dbReference type="SAM" id="Phobius"/>
    </source>
</evidence>
<dbReference type="EMBL" id="JAUCMV010000004">
    <property type="protein sequence ID" value="KAK0405520.1"/>
    <property type="molecule type" value="Genomic_DNA"/>
</dbReference>
<feature type="transmembrane region" description="Helical" evidence="1">
    <location>
        <begin position="172"/>
        <end position="192"/>
    </location>
</feature>
<sequence length="301" mass="34711">MDVFHRNDFQAGCHLLASALSFVGSFRTLWIILTTKFYRKQKSFQIMANVNVMECVQMIICFLGGIVVLDENIVSRTMNRALGALLMAVWIGLVYMRLVLAINRFATITQYKRTKLLNTTYFHWGSIIVCWLFMIGSTTVCLIRLDVLYMNRDISTWDYYDFEAPFRYFDRFSSLFTVSVGFSFYIYTWGFIMKHKKHDKSSDIRLFFAFAGSFCFEIGNILSFNVVPHFFALGNDAFRIMTVCWILVPAFNALMLLSINGYCKVIELMEMNDVNHILIGVVSLSVTIMALICLLIISYVG</sequence>
<keyword evidence="1" id="KW-1133">Transmembrane helix</keyword>
<feature type="transmembrane region" description="Helical" evidence="1">
    <location>
        <begin position="277"/>
        <end position="300"/>
    </location>
</feature>